<evidence type="ECO:0000256" key="11">
    <source>
        <dbReference type="ARBA" id="ARBA00022777"/>
    </source>
</evidence>
<name>A0A127AVZ2_VERFO</name>
<dbReference type="PROSITE" id="PS50011">
    <property type="entry name" value="PROTEIN_KINASE_DOM"/>
    <property type="match status" value="1"/>
</dbReference>
<keyword evidence="10" id="KW-0547">Nucleotide-binding</keyword>
<comment type="subcellular location">
    <subcellularLocation>
        <location evidence="1">Membrane</location>
        <topology evidence="1">Single-pass type I membrane protein</topology>
    </subcellularLocation>
</comment>
<feature type="compositionally biased region" description="Polar residues" evidence="19">
    <location>
        <begin position="953"/>
        <end position="969"/>
    </location>
</feature>
<keyword evidence="13 20" id="KW-1133">Transmembrane helix</keyword>
<dbReference type="FunFam" id="2.60.120.430:FF:000004">
    <property type="entry name" value="Putative leucine-rich repeat receptor-like serine/threonine-protein kinase"/>
    <property type="match status" value="1"/>
</dbReference>
<dbReference type="GO" id="GO:0016020">
    <property type="term" value="C:membrane"/>
    <property type="evidence" value="ECO:0007669"/>
    <property type="project" value="UniProtKB-SubCell"/>
</dbReference>
<keyword evidence="4" id="KW-0597">Phosphoprotein</keyword>
<proteinExistence type="evidence at transcript level"/>
<keyword evidence="14 20" id="KW-0472">Membrane</keyword>
<dbReference type="GO" id="GO:0004674">
    <property type="term" value="F:protein serine/threonine kinase activity"/>
    <property type="evidence" value="ECO:0007669"/>
    <property type="project" value="UniProtKB-KW"/>
</dbReference>
<comment type="catalytic activity">
    <reaction evidence="17">
        <text>L-threonyl-[protein] + ATP = O-phospho-L-threonyl-[protein] + ADP + H(+)</text>
        <dbReference type="Rhea" id="RHEA:46608"/>
        <dbReference type="Rhea" id="RHEA-COMP:11060"/>
        <dbReference type="Rhea" id="RHEA-COMP:11605"/>
        <dbReference type="ChEBI" id="CHEBI:15378"/>
        <dbReference type="ChEBI" id="CHEBI:30013"/>
        <dbReference type="ChEBI" id="CHEBI:30616"/>
        <dbReference type="ChEBI" id="CHEBI:61977"/>
        <dbReference type="ChEBI" id="CHEBI:456216"/>
        <dbReference type="EC" id="2.7.11.1"/>
    </reaction>
</comment>
<evidence type="ECO:0000256" key="7">
    <source>
        <dbReference type="ARBA" id="ARBA00022692"/>
    </source>
</evidence>
<dbReference type="PANTHER" id="PTHR48006">
    <property type="entry name" value="LEUCINE-RICH REPEAT-CONTAINING PROTEIN DDB_G0281931-RELATED"/>
    <property type="match status" value="1"/>
</dbReference>
<dbReference type="FunFam" id="3.80.10.10:FF:000433">
    <property type="entry name" value="Putative LRR receptor-like serine/threonine-protein kinase isoform A"/>
    <property type="match status" value="1"/>
</dbReference>
<dbReference type="PROSITE" id="PS00108">
    <property type="entry name" value="PROTEIN_KINASE_ST"/>
    <property type="match status" value="1"/>
</dbReference>
<evidence type="ECO:0000256" key="9">
    <source>
        <dbReference type="ARBA" id="ARBA00022737"/>
    </source>
</evidence>
<feature type="region of interest" description="Disordered" evidence="19">
    <location>
        <begin position="1008"/>
        <end position="1027"/>
    </location>
</feature>
<keyword evidence="16" id="KW-0325">Glycoprotein</keyword>
<feature type="region of interest" description="Disordered" evidence="19">
    <location>
        <begin position="945"/>
        <end position="969"/>
    </location>
</feature>
<dbReference type="EMBL" id="KT805650">
    <property type="protein sequence ID" value="AMM42902.1"/>
    <property type="molecule type" value="mRNA"/>
</dbReference>
<keyword evidence="11" id="KW-0418">Kinase</keyword>
<dbReference type="SUPFAM" id="SSF56112">
    <property type="entry name" value="Protein kinase-like (PK-like)"/>
    <property type="match status" value="1"/>
</dbReference>
<dbReference type="Pfam" id="PF00069">
    <property type="entry name" value="Pkinase"/>
    <property type="match status" value="1"/>
</dbReference>
<dbReference type="FunFam" id="3.30.200.20:FF:000217">
    <property type="entry name" value="probable LRR receptor-like serine/threonine-protein kinase At1g53430"/>
    <property type="match status" value="1"/>
</dbReference>
<dbReference type="InterPro" id="IPR000719">
    <property type="entry name" value="Prot_kinase_dom"/>
</dbReference>
<dbReference type="Gene3D" id="3.30.200.20">
    <property type="entry name" value="Phosphorylase Kinase, domain 1"/>
    <property type="match status" value="1"/>
</dbReference>
<organism evidence="23">
    <name type="scientific">Vernicia fordii</name>
    <name type="common">Tung</name>
    <name type="synonym">Aleurites fordii</name>
    <dbReference type="NCBI Taxonomy" id="73154"/>
    <lineage>
        <taxon>Eukaryota</taxon>
        <taxon>Viridiplantae</taxon>
        <taxon>Streptophyta</taxon>
        <taxon>Embryophyta</taxon>
        <taxon>Tracheophyta</taxon>
        <taxon>Spermatophyta</taxon>
        <taxon>Magnoliopsida</taxon>
        <taxon>eudicotyledons</taxon>
        <taxon>Gunneridae</taxon>
        <taxon>Pentapetalae</taxon>
        <taxon>rosids</taxon>
        <taxon>fabids</taxon>
        <taxon>Malpighiales</taxon>
        <taxon>Euphorbiaceae</taxon>
        <taxon>Crotonoideae</taxon>
        <taxon>Aleuritideae</taxon>
        <taxon>Vernicia</taxon>
    </lineage>
</organism>
<dbReference type="GO" id="GO:0005524">
    <property type="term" value="F:ATP binding"/>
    <property type="evidence" value="ECO:0007669"/>
    <property type="project" value="UniProtKB-KW"/>
</dbReference>
<keyword evidence="9" id="KW-0677">Repeat</keyword>
<dbReference type="Pfam" id="PF00560">
    <property type="entry name" value="LRR_1"/>
    <property type="match status" value="4"/>
</dbReference>
<keyword evidence="5" id="KW-0433">Leucine-rich repeat</keyword>
<keyword evidence="3" id="KW-0723">Serine/threonine-protein kinase</keyword>
<evidence type="ECO:0000256" key="6">
    <source>
        <dbReference type="ARBA" id="ARBA00022679"/>
    </source>
</evidence>
<dbReference type="InterPro" id="IPR032675">
    <property type="entry name" value="LRR_dom_sf"/>
</dbReference>
<comment type="catalytic activity">
    <reaction evidence="18">
        <text>L-seryl-[protein] + ATP = O-phospho-L-seryl-[protein] + ADP + H(+)</text>
        <dbReference type="Rhea" id="RHEA:17989"/>
        <dbReference type="Rhea" id="RHEA-COMP:9863"/>
        <dbReference type="Rhea" id="RHEA-COMP:11604"/>
        <dbReference type="ChEBI" id="CHEBI:15378"/>
        <dbReference type="ChEBI" id="CHEBI:29999"/>
        <dbReference type="ChEBI" id="CHEBI:30616"/>
        <dbReference type="ChEBI" id="CHEBI:83421"/>
        <dbReference type="ChEBI" id="CHEBI:456216"/>
        <dbReference type="EC" id="2.7.11.1"/>
    </reaction>
</comment>
<dbReference type="InterPro" id="IPR051824">
    <property type="entry name" value="LRR_Rcpt-Like_S/T_Kinase"/>
</dbReference>
<evidence type="ECO:0000256" key="21">
    <source>
        <dbReference type="SAM" id="SignalP"/>
    </source>
</evidence>
<dbReference type="InterPro" id="IPR008271">
    <property type="entry name" value="Ser/Thr_kinase_AS"/>
</dbReference>
<dbReference type="FunFam" id="3.80.10.10:FF:000452">
    <property type="entry name" value="Probable LRR receptor-like serine/threonine-protein kinase RFK1"/>
    <property type="match status" value="1"/>
</dbReference>
<dbReference type="FunFam" id="1.10.510.10:FF:000044">
    <property type="entry name" value="Putative LRR receptor-like serine/threonine-protein kinase"/>
    <property type="match status" value="1"/>
</dbReference>
<keyword evidence="8 21" id="KW-0732">Signal</keyword>
<evidence type="ECO:0000256" key="20">
    <source>
        <dbReference type="SAM" id="Phobius"/>
    </source>
</evidence>
<dbReference type="SUPFAM" id="SSF52058">
    <property type="entry name" value="L domain-like"/>
    <property type="match status" value="1"/>
</dbReference>
<evidence type="ECO:0000256" key="3">
    <source>
        <dbReference type="ARBA" id="ARBA00022527"/>
    </source>
</evidence>
<feature type="chain" id="PRO_5007274650" description="non-specific serine/threonine protein kinase" evidence="21">
    <location>
        <begin position="25"/>
        <end position="1027"/>
    </location>
</feature>
<dbReference type="Pfam" id="PF11721">
    <property type="entry name" value="Malectin"/>
    <property type="match status" value="1"/>
</dbReference>
<keyword evidence="15" id="KW-0675">Receptor</keyword>
<evidence type="ECO:0000256" key="14">
    <source>
        <dbReference type="ARBA" id="ARBA00023136"/>
    </source>
</evidence>
<sequence length="1027" mass="114436">MFFNHAVVVSVLVLICLMTQRSIAAGLPQDEVDALNQIITKMGASFGNFSADKACGDLVEQVQSTDPERSITCNCTFPNNTCHITSLEIKRYSLPGQLPPELVQLPYLETIDFAYNYLNGSIPREWASMPLKSISLLANRLSGNIPSYLENFTNLTYLNIELNQFSGTVPRELGKLVNLKTLILSSNKLSGNLPMELGDLNLTDFRINDNSLNGSIPDFIQNWKQLGRLEIQASGLEGPIPSSISFLEKLTNLRISDINATNQLFPDLSNITSLKWLILRNCNMSGVIPSNIWQMSQLEILDLSFNKLHGELPNSILTGLWRVITLSGNSLSGKLPIWRQGINVDLSYNNFTRESAEQPTCQQRDVMLNLFRSSSMGNDIGGACANDFRCDQYWYSMYINCGGENVNTDDRTYEGDSVASGNDDWGLSSAGDFMDDNDFLNTDYTVNSPSLNIGELYRTARLSPLSLTYYHRCLMNESYTVSLHFAEIQFTNDSTYNSLGRRIFDIYIQNDRVEKDFNIEVEANGVAMPIVKKYNATVTNNILEIRFFWAGKGTTRIPKSGVYGPLISAISVDPNFEPPSRGGKTKIAPIVVGVVGSCLILLALVVIGWRRYFRENNGRQKDLEGLESQTVSFTLKHIKAATKNFDPSNKIGEGGFGPVYKGLLPDGTVIAVKQLSSKSSQGNREFLNEIGMISCLQHPNLVKLHGCCVEGNQLLLVYEYMENNSLARALLGPEHSRIKLDWQTRQRICVGIARGLAFLHEESRLKIVHRDIKATNVLLDKHLNPKISDFGLAKLDTEEKTHISTRIAGTMGYMAPEYALWGYLTHKVDVYSFGIVALEIVSGKHNMSHGPENNFACLLDWACHLQQSGNLMELVDEKLGSDFKKKEAERMIKASLLCTNGSPSLRPSMSEVVNMLEGTAIIPDVIPEANNYNEDLRFKAIREHQKQIRSESSRGSQDHNSISIKSENEASSASAIDLHEINEVSSMRYKARKDLKQMDSQVSTSFSITASSSASVHDPYDFNSNSQ</sequence>
<keyword evidence="7 20" id="KW-0812">Transmembrane</keyword>
<dbReference type="InterPro" id="IPR011009">
    <property type="entry name" value="Kinase-like_dom_sf"/>
</dbReference>
<dbReference type="Gene3D" id="2.60.120.430">
    <property type="entry name" value="Galactose-binding lectin"/>
    <property type="match status" value="1"/>
</dbReference>
<evidence type="ECO:0000256" key="1">
    <source>
        <dbReference type="ARBA" id="ARBA00004479"/>
    </source>
</evidence>
<evidence type="ECO:0000256" key="18">
    <source>
        <dbReference type="ARBA" id="ARBA00048679"/>
    </source>
</evidence>
<evidence type="ECO:0000256" key="12">
    <source>
        <dbReference type="ARBA" id="ARBA00022840"/>
    </source>
</evidence>
<evidence type="ECO:0000256" key="5">
    <source>
        <dbReference type="ARBA" id="ARBA00022614"/>
    </source>
</evidence>
<protein>
    <recommendedName>
        <fullName evidence="2">non-specific serine/threonine protein kinase</fullName>
        <ecNumber evidence="2">2.7.11.1</ecNumber>
    </recommendedName>
</protein>
<evidence type="ECO:0000256" key="8">
    <source>
        <dbReference type="ARBA" id="ARBA00022729"/>
    </source>
</evidence>
<evidence type="ECO:0000256" key="19">
    <source>
        <dbReference type="SAM" id="MobiDB-lite"/>
    </source>
</evidence>
<dbReference type="Gene3D" id="3.80.10.10">
    <property type="entry name" value="Ribonuclease Inhibitor"/>
    <property type="match status" value="2"/>
</dbReference>
<dbReference type="EC" id="2.7.11.1" evidence="2"/>
<evidence type="ECO:0000256" key="17">
    <source>
        <dbReference type="ARBA" id="ARBA00047899"/>
    </source>
</evidence>
<dbReference type="PANTHER" id="PTHR48006:SF56">
    <property type="entry name" value="PROTEIN KINASE DOMAIN-CONTAINING PROTEIN"/>
    <property type="match status" value="1"/>
</dbReference>
<evidence type="ECO:0000256" key="10">
    <source>
        <dbReference type="ARBA" id="ARBA00022741"/>
    </source>
</evidence>
<reference evidence="23" key="1">
    <citation type="journal article" date="2015" name="Int J Genomics">
        <title>Genome-Wide Identification and Characterization of the LRR-RLK Gene Family in Two Vernicia Species.</title>
        <authorList>
            <person name="Zhu H."/>
            <person name="Wang Y."/>
            <person name="Yin H."/>
            <person name="Gao M."/>
            <person name="Zhang Q."/>
            <person name="Chen Y."/>
        </authorList>
    </citation>
    <scope>NUCLEOTIDE SEQUENCE</scope>
</reference>
<evidence type="ECO:0000313" key="23">
    <source>
        <dbReference type="EMBL" id="AMM42902.1"/>
    </source>
</evidence>
<evidence type="ECO:0000256" key="4">
    <source>
        <dbReference type="ARBA" id="ARBA00022553"/>
    </source>
</evidence>
<feature type="transmembrane region" description="Helical" evidence="20">
    <location>
        <begin position="587"/>
        <end position="609"/>
    </location>
</feature>
<dbReference type="CDD" id="cd14066">
    <property type="entry name" value="STKc_IRAK"/>
    <property type="match status" value="1"/>
</dbReference>
<accession>A0A127AVZ2</accession>
<evidence type="ECO:0000256" key="16">
    <source>
        <dbReference type="ARBA" id="ARBA00023180"/>
    </source>
</evidence>
<feature type="domain" description="Protein kinase" evidence="22">
    <location>
        <begin position="645"/>
        <end position="922"/>
    </location>
</feature>
<evidence type="ECO:0000256" key="15">
    <source>
        <dbReference type="ARBA" id="ARBA00023170"/>
    </source>
</evidence>
<evidence type="ECO:0000256" key="13">
    <source>
        <dbReference type="ARBA" id="ARBA00022989"/>
    </source>
</evidence>
<dbReference type="AlphaFoldDB" id="A0A127AVZ2"/>
<dbReference type="Gene3D" id="1.10.510.10">
    <property type="entry name" value="Transferase(Phosphotransferase) domain 1"/>
    <property type="match status" value="1"/>
</dbReference>
<keyword evidence="12" id="KW-0067">ATP-binding</keyword>
<feature type="signal peptide" evidence="21">
    <location>
        <begin position="1"/>
        <end position="24"/>
    </location>
</feature>
<evidence type="ECO:0000256" key="2">
    <source>
        <dbReference type="ARBA" id="ARBA00012513"/>
    </source>
</evidence>
<dbReference type="InterPro" id="IPR001611">
    <property type="entry name" value="Leu-rich_rpt"/>
</dbReference>
<evidence type="ECO:0000259" key="22">
    <source>
        <dbReference type="PROSITE" id="PS50011"/>
    </source>
</evidence>
<dbReference type="SMART" id="SM00220">
    <property type="entry name" value="S_TKc"/>
    <property type="match status" value="1"/>
</dbReference>
<dbReference type="InterPro" id="IPR021720">
    <property type="entry name" value="Malectin_dom"/>
</dbReference>
<keyword evidence="6" id="KW-0808">Transferase</keyword>